<dbReference type="PANTHER" id="PTHR24148:SF78">
    <property type="entry name" value="HETEROKARYON INCOMPATIBILITY DOMAIN-CONTAINING PROTEIN"/>
    <property type="match status" value="1"/>
</dbReference>
<dbReference type="InterPro" id="IPR052895">
    <property type="entry name" value="HetReg/Transcr_Mod"/>
</dbReference>
<gene>
    <name evidence="2" type="ORF">CKAH01_17352</name>
</gene>
<keyword evidence="3" id="KW-1185">Reference proteome</keyword>
<comment type="caution">
    <text evidence="2">The sequence shown here is derived from an EMBL/GenBank/DDBJ whole genome shotgun (WGS) entry which is preliminary data.</text>
</comment>
<proteinExistence type="predicted"/>
<evidence type="ECO:0000313" key="2">
    <source>
        <dbReference type="EMBL" id="KAK2754756.1"/>
    </source>
</evidence>
<name>A0AAD9YBZ4_COLKA</name>
<feature type="domain" description="Heterokaryon incompatibility" evidence="1">
    <location>
        <begin position="45"/>
        <end position="216"/>
    </location>
</feature>
<protein>
    <submittedName>
        <fullName evidence="2">Ankyrin repeat and sam domain containing protein 6</fullName>
    </submittedName>
</protein>
<evidence type="ECO:0000259" key="1">
    <source>
        <dbReference type="Pfam" id="PF06985"/>
    </source>
</evidence>
<sequence length="621" mass="69901">MDFYTHEPLDLNQPSIRHLCLLKGDYGPIHCLIYQDHLGDTAIPYEALSYAWGSSQLTHTIFVNGKQMRITGNLFHALRQLRSNEHDRILWVDAVCIDQQNHRERGHQVQQMSEIYRRAQPVLFWLGDSGRDTDTVISMLQKLKDKMEGPGGLYSGWRPTGQHELADEWVDRWLKNCKALAGHVIRQNSLDEAVLARGLGLLLKRSWFRRVWILQEVSNAQTGFVCCGKMSVSAMYFAQSPSFIQASPGPHCQAVLEIMPGPAHKISWSNERLNLLSLLKRFGTSEATDPRDIIFALRGVPAEAARIEFPDVDYELTEEELVCKAFKSMFSMPTPSWATINTVADLVMQLDRLLAADIIASPSTSLLKHSEVWITENLLREMIDLDGRDVIMKSPLLWRCADQAAVLHAYRSVSLDLATFLFNIKEEPVPWHRLVYSALQNPTGAGGELIDSLFADASLRKEHASIAIQILYQLFPSWFNRRPNNEEPIEESFDSSHVSANGLTSLLDQIIESGRKPPVNSSWSDSSRISLLYMAVRNGKLRVFHRLISCGSGGLKKFEISRLRKTGTFSGRGTSAHQSAVAQIIAILLQKGLNDPGEFPDTPGNAELRSVLSDFLRVDER</sequence>
<organism evidence="2 3">
    <name type="scientific">Colletotrichum kahawae</name>
    <name type="common">Coffee berry disease fungus</name>
    <dbReference type="NCBI Taxonomy" id="34407"/>
    <lineage>
        <taxon>Eukaryota</taxon>
        <taxon>Fungi</taxon>
        <taxon>Dikarya</taxon>
        <taxon>Ascomycota</taxon>
        <taxon>Pezizomycotina</taxon>
        <taxon>Sordariomycetes</taxon>
        <taxon>Hypocreomycetidae</taxon>
        <taxon>Glomerellales</taxon>
        <taxon>Glomerellaceae</taxon>
        <taxon>Colletotrichum</taxon>
        <taxon>Colletotrichum gloeosporioides species complex</taxon>
    </lineage>
</organism>
<dbReference type="PANTHER" id="PTHR24148">
    <property type="entry name" value="ANKYRIN REPEAT DOMAIN-CONTAINING PROTEIN 39 HOMOLOG-RELATED"/>
    <property type="match status" value="1"/>
</dbReference>
<accession>A0AAD9YBZ4</accession>
<dbReference type="AlphaFoldDB" id="A0AAD9YBZ4"/>
<dbReference type="Proteomes" id="UP001281614">
    <property type="component" value="Unassembled WGS sequence"/>
</dbReference>
<dbReference type="InterPro" id="IPR010730">
    <property type="entry name" value="HET"/>
</dbReference>
<reference evidence="2" key="1">
    <citation type="submission" date="2023-02" db="EMBL/GenBank/DDBJ databases">
        <title>Colletotrichum kahawae CIFC_Que2 genome sequencing and assembly.</title>
        <authorList>
            <person name="Baroncelli R."/>
        </authorList>
    </citation>
    <scope>NUCLEOTIDE SEQUENCE</scope>
    <source>
        <strain evidence="2">CIFC_Que2</strain>
    </source>
</reference>
<evidence type="ECO:0000313" key="3">
    <source>
        <dbReference type="Proteomes" id="UP001281614"/>
    </source>
</evidence>
<dbReference type="EMBL" id="VYYT01000224">
    <property type="protein sequence ID" value="KAK2754756.1"/>
    <property type="molecule type" value="Genomic_DNA"/>
</dbReference>
<dbReference type="Pfam" id="PF06985">
    <property type="entry name" value="HET"/>
    <property type="match status" value="1"/>
</dbReference>